<comment type="caution">
    <text evidence="4">The sequence shown here is derived from an EMBL/GenBank/DDBJ whole genome shotgun (WGS) entry which is preliminary data.</text>
</comment>
<protein>
    <submittedName>
        <fullName evidence="4">TIGR01777 family oxidoreductase</fullName>
    </submittedName>
</protein>
<dbReference type="EMBL" id="JBBKYA010000001">
    <property type="protein sequence ID" value="MFD3274854.1"/>
    <property type="molecule type" value="Genomic_DNA"/>
</dbReference>
<proteinExistence type="inferred from homology"/>
<dbReference type="Proteomes" id="UP001598114">
    <property type="component" value="Unassembled WGS sequence"/>
</dbReference>
<evidence type="ECO:0000256" key="1">
    <source>
        <dbReference type="ARBA" id="ARBA00009353"/>
    </source>
</evidence>
<sequence>MRILITGGTGFIGQELQTYLHALGHQTRVLSRQGGWDIDKGFLVADALDDIDAIVHLAGAGIADKRWSEERKKELIHSRVASTRLLAEALKTRNHQVHTFVSASAVGYYGADSGDVLCKEDTSAGADFLSACTVAWEKAVDEIQGLRVVKLRIGLVLGANGGIFPVLARPIRWFVGVILGKGTQGQSWIHIQDLVKMFACALTDEHAHGVYNAVAPNPVTHAEMTKQIAAAYHRPIWWPKVPAWALRLVLGEMAVLVTGGNFVSSEKIQTELNFTFTYTRLADALTQIIHV</sequence>
<dbReference type="Pfam" id="PF08338">
    <property type="entry name" value="DUF1731"/>
    <property type="match status" value="1"/>
</dbReference>
<keyword evidence="5" id="KW-1185">Reference proteome</keyword>
<comment type="similarity">
    <text evidence="1">Belongs to the NAD(P)-dependent epimerase/dehydratase family. SDR39U1 subfamily.</text>
</comment>
<evidence type="ECO:0000313" key="4">
    <source>
        <dbReference type="EMBL" id="MFD3274854.1"/>
    </source>
</evidence>
<evidence type="ECO:0000313" key="5">
    <source>
        <dbReference type="Proteomes" id="UP001598114"/>
    </source>
</evidence>
<organism evidence="4 5">
    <name type="scientific">Aquirufa echingensis</name>
    <dbReference type="NCBI Taxonomy" id="3096516"/>
    <lineage>
        <taxon>Bacteria</taxon>
        <taxon>Pseudomonadati</taxon>
        <taxon>Bacteroidota</taxon>
        <taxon>Cytophagia</taxon>
        <taxon>Cytophagales</taxon>
        <taxon>Flectobacillaceae</taxon>
        <taxon>Aquirufa</taxon>
    </lineage>
</organism>
<dbReference type="InterPro" id="IPR036291">
    <property type="entry name" value="NAD(P)-bd_dom_sf"/>
</dbReference>
<evidence type="ECO:0000259" key="3">
    <source>
        <dbReference type="Pfam" id="PF08338"/>
    </source>
</evidence>
<dbReference type="Pfam" id="PF01370">
    <property type="entry name" value="Epimerase"/>
    <property type="match status" value="1"/>
</dbReference>
<dbReference type="PANTHER" id="PTHR11092:SF0">
    <property type="entry name" value="EPIMERASE FAMILY PROTEIN SDR39U1"/>
    <property type="match status" value="1"/>
</dbReference>
<gene>
    <name evidence="4" type="ORF">SKC38_01270</name>
</gene>
<evidence type="ECO:0000259" key="2">
    <source>
        <dbReference type="Pfam" id="PF01370"/>
    </source>
</evidence>
<dbReference type="Gene3D" id="3.40.50.720">
    <property type="entry name" value="NAD(P)-binding Rossmann-like Domain"/>
    <property type="match status" value="1"/>
</dbReference>
<dbReference type="PANTHER" id="PTHR11092">
    <property type="entry name" value="SUGAR NUCLEOTIDE EPIMERASE RELATED"/>
    <property type="match status" value="1"/>
</dbReference>
<name>A0ABW6CVX7_9BACT</name>
<dbReference type="InterPro" id="IPR010099">
    <property type="entry name" value="SDR39U1"/>
</dbReference>
<dbReference type="RefSeq" id="WP_377974405.1">
    <property type="nucleotide sequence ID" value="NZ_JBBKYA010000001.1"/>
</dbReference>
<feature type="domain" description="NAD-dependent epimerase/dehydratase" evidence="2">
    <location>
        <begin position="3"/>
        <end position="212"/>
    </location>
</feature>
<reference evidence="4 5" key="1">
    <citation type="submission" date="2024-03" db="EMBL/GenBank/DDBJ databases">
        <title>Aquirufa genome sequencing.</title>
        <authorList>
            <person name="Pitt A."/>
            <person name="Hahn M.W."/>
        </authorList>
    </citation>
    <scope>NUCLEOTIDE SEQUENCE [LARGE SCALE GENOMIC DNA]</scope>
    <source>
        <strain evidence="4 5">PLAD-142S6K</strain>
    </source>
</reference>
<dbReference type="InterPro" id="IPR001509">
    <property type="entry name" value="Epimerase_deHydtase"/>
</dbReference>
<dbReference type="SUPFAM" id="SSF51735">
    <property type="entry name" value="NAD(P)-binding Rossmann-fold domains"/>
    <property type="match status" value="1"/>
</dbReference>
<dbReference type="InterPro" id="IPR013549">
    <property type="entry name" value="DUF1731"/>
</dbReference>
<dbReference type="NCBIfam" id="TIGR01777">
    <property type="entry name" value="yfcH"/>
    <property type="match status" value="1"/>
</dbReference>
<feature type="domain" description="DUF1731" evidence="3">
    <location>
        <begin position="241"/>
        <end position="288"/>
    </location>
</feature>
<accession>A0ABW6CVX7</accession>